<feature type="transmembrane region" description="Helical" evidence="6">
    <location>
        <begin position="80"/>
        <end position="100"/>
    </location>
</feature>
<dbReference type="PROSITE" id="PS50850">
    <property type="entry name" value="MFS"/>
    <property type="match status" value="1"/>
</dbReference>
<feature type="transmembrane region" description="Helical" evidence="6">
    <location>
        <begin position="46"/>
        <end position="68"/>
    </location>
</feature>
<proteinExistence type="predicted"/>
<evidence type="ECO:0000256" key="5">
    <source>
        <dbReference type="ARBA" id="ARBA00023136"/>
    </source>
</evidence>
<evidence type="ECO:0000256" key="2">
    <source>
        <dbReference type="ARBA" id="ARBA00022475"/>
    </source>
</evidence>
<feature type="transmembrane region" description="Helical" evidence="6">
    <location>
        <begin position="215"/>
        <end position="235"/>
    </location>
</feature>
<evidence type="ECO:0000256" key="1">
    <source>
        <dbReference type="ARBA" id="ARBA00004651"/>
    </source>
</evidence>
<dbReference type="PANTHER" id="PTHR43124:SF3">
    <property type="entry name" value="CHLORAMPHENICOL EFFLUX PUMP RV0191"/>
    <property type="match status" value="1"/>
</dbReference>
<feature type="transmembrane region" description="Helical" evidence="6">
    <location>
        <begin position="279"/>
        <end position="300"/>
    </location>
</feature>
<reference evidence="8 9" key="1">
    <citation type="submission" date="2019-05" db="EMBL/GenBank/DDBJ databases">
        <title>Draft Genome Sequences of Six Type Strains of the Genus Massilia.</title>
        <authorList>
            <person name="Miess H."/>
            <person name="Frediansyhah A."/>
            <person name="Gross H."/>
        </authorList>
    </citation>
    <scope>NUCLEOTIDE SEQUENCE [LARGE SCALE GENOMIC DNA]</scope>
    <source>
        <strain evidence="8 9">DSMZ 26121</strain>
    </source>
</reference>
<feature type="transmembrane region" description="Helical" evidence="6">
    <location>
        <begin position="247"/>
        <end position="267"/>
    </location>
</feature>
<dbReference type="Gene3D" id="1.20.1250.20">
    <property type="entry name" value="MFS general substrate transporter like domains"/>
    <property type="match status" value="2"/>
</dbReference>
<evidence type="ECO:0000256" key="3">
    <source>
        <dbReference type="ARBA" id="ARBA00022692"/>
    </source>
</evidence>
<dbReference type="PANTHER" id="PTHR43124">
    <property type="entry name" value="PURINE EFFLUX PUMP PBUE"/>
    <property type="match status" value="1"/>
</dbReference>
<keyword evidence="3 6" id="KW-0812">Transmembrane</keyword>
<sequence length="415" mass="43396">MSGPAVLCLVLLPYALGHYLSCLLRTVNAVLAPQLVGAAALTPGDLGLLTSAYFLAFALAQLPVGVALDRFGPRVVQVPMLLLAAAGTFAFAFGTGFMSLLVARTVMGLGLAGCFMAAVKAIATWIPPARMPSVQGYLIAAGGLGAASSTLPVGLFLQHADWRTLFVLLALCCVALAMLILLVAPAQAAAPKQPFGVAVLAEVFRHPAFRETASLVLVPHTVFFGIQGLWIGRWLTDVGHYSEGDVAWLLSIGMGAVIAGALAVGMVTEWAGRRGAEPLTVAGVGVALFVAVQCGFVLGWQPAHFHYSGMLSVLFALAGTITGIEYAIVARAMPPALTGRAATCLNLLIFLGAFVVQAGFGMIVGLWQPDAAQHYPAAAYQVAFGALVLLQLPGIVRFFRRRRRPLLANPVESPL</sequence>
<dbReference type="Proteomes" id="UP000298763">
    <property type="component" value="Chromosome"/>
</dbReference>
<feature type="transmembrane region" description="Helical" evidence="6">
    <location>
        <begin position="306"/>
        <end position="329"/>
    </location>
</feature>
<evidence type="ECO:0000259" key="7">
    <source>
        <dbReference type="PROSITE" id="PS50850"/>
    </source>
</evidence>
<keyword evidence="2" id="KW-1003">Cell membrane</keyword>
<name>A0ABX5UW85_9BURK</name>
<organism evidence="8 9">
    <name type="scientific">Pseudoduganella umbonata</name>
    <dbReference type="NCBI Taxonomy" id="864828"/>
    <lineage>
        <taxon>Bacteria</taxon>
        <taxon>Pseudomonadati</taxon>
        <taxon>Pseudomonadota</taxon>
        <taxon>Betaproteobacteria</taxon>
        <taxon>Burkholderiales</taxon>
        <taxon>Oxalobacteraceae</taxon>
        <taxon>Telluria group</taxon>
        <taxon>Pseudoduganella</taxon>
    </lineage>
</organism>
<dbReference type="Pfam" id="PF07690">
    <property type="entry name" value="MFS_1"/>
    <property type="match status" value="1"/>
</dbReference>
<keyword evidence="5 6" id="KW-0472">Membrane</keyword>
<dbReference type="InterPro" id="IPR050189">
    <property type="entry name" value="MFS_Efflux_Transporters"/>
</dbReference>
<keyword evidence="9" id="KW-1185">Reference proteome</keyword>
<feature type="transmembrane region" description="Helical" evidence="6">
    <location>
        <begin position="164"/>
        <end position="184"/>
    </location>
</feature>
<feature type="transmembrane region" description="Helical" evidence="6">
    <location>
        <begin position="106"/>
        <end position="126"/>
    </location>
</feature>
<gene>
    <name evidence="8" type="ORF">FCL38_16885</name>
</gene>
<evidence type="ECO:0000313" key="8">
    <source>
        <dbReference type="EMBL" id="QCP14756.1"/>
    </source>
</evidence>
<dbReference type="InterPro" id="IPR011701">
    <property type="entry name" value="MFS"/>
</dbReference>
<dbReference type="EMBL" id="CP040017">
    <property type="protein sequence ID" value="QCP14756.1"/>
    <property type="molecule type" value="Genomic_DNA"/>
</dbReference>
<keyword evidence="4 6" id="KW-1133">Transmembrane helix</keyword>
<feature type="transmembrane region" description="Helical" evidence="6">
    <location>
        <begin position="138"/>
        <end position="158"/>
    </location>
</feature>
<accession>A0ABX5UW85</accession>
<dbReference type="InterPro" id="IPR020846">
    <property type="entry name" value="MFS_dom"/>
</dbReference>
<feature type="transmembrane region" description="Helical" evidence="6">
    <location>
        <begin position="379"/>
        <end position="399"/>
    </location>
</feature>
<feature type="domain" description="Major facilitator superfamily (MFS) profile" evidence="7">
    <location>
        <begin position="10"/>
        <end position="403"/>
    </location>
</feature>
<evidence type="ECO:0000256" key="4">
    <source>
        <dbReference type="ARBA" id="ARBA00022989"/>
    </source>
</evidence>
<evidence type="ECO:0000256" key="6">
    <source>
        <dbReference type="SAM" id="Phobius"/>
    </source>
</evidence>
<dbReference type="SUPFAM" id="SSF103473">
    <property type="entry name" value="MFS general substrate transporter"/>
    <property type="match status" value="1"/>
</dbReference>
<evidence type="ECO:0000313" key="9">
    <source>
        <dbReference type="Proteomes" id="UP000298763"/>
    </source>
</evidence>
<comment type="subcellular location">
    <subcellularLocation>
        <location evidence="1">Cell membrane</location>
        <topology evidence="1">Multi-pass membrane protein</topology>
    </subcellularLocation>
</comment>
<dbReference type="InterPro" id="IPR036259">
    <property type="entry name" value="MFS_trans_sf"/>
</dbReference>
<protein>
    <submittedName>
        <fullName evidence="8">MFS transporter</fullName>
    </submittedName>
</protein>
<feature type="transmembrane region" description="Helical" evidence="6">
    <location>
        <begin position="341"/>
        <end position="367"/>
    </location>
</feature>